<protein>
    <submittedName>
        <fullName evidence="2">DUF998 domain-containing protein</fullName>
    </submittedName>
</protein>
<dbReference type="OrthoDB" id="8159487at2"/>
<dbReference type="RefSeq" id="WP_129519285.1">
    <property type="nucleotide sequence ID" value="NZ_SDPN01000003.1"/>
</dbReference>
<reference evidence="2 3" key="1">
    <citation type="submission" date="2019-01" db="EMBL/GenBank/DDBJ databases">
        <title>Agromyces.</title>
        <authorList>
            <person name="Li J."/>
        </authorList>
    </citation>
    <scope>NUCLEOTIDE SEQUENCE [LARGE SCALE GENOMIC DNA]</scope>
    <source>
        <strain evidence="2 3">DSM 15934</strain>
    </source>
</reference>
<evidence type="ECO:0000313" key="3">
    <source>
        <dbReference type="Proteomes" id="UP000293865"/>
    </source>
</evidence>
<keyword evidence="3" id="KW-1185">Reference proteome</keyword>
<feature type="transmembrane region" description="Helical" evidence="1">
    <location>
        <begin position="202"/>
        <end position="220"/>
    </location>
</feature>
<dbReference type="EMBL" id="SDPN01000003">
    <property type="protein sequence ID" value="RXZ72662.1"/>
    <property type="molecule type" value="Genomic_DNA"/>
</dbReference>
<feature type="transmembrane region" description="Helical" evidence="1">
    <location>
        <begin position="29"/>
        <end position="50"/>
    </location>
</feature>
<dbReference type="Proteomes" id="UP000293865">
    <property type="component" value="Unassembled WGS sequence"/>
</dbReference>
<dbReference type="Pfam" id="PF06197">
    <property type="entry name" value="DUF998"/>
    <property type="match status" value="1"/>
</dbReference>
<accession>A0A4Q2L833</accession>
<organism evidence="2 3">
    <name type="scientific">Agromyces albus</name>
    <dbReference type="NCBI Taxonomy" id="205332"/>
    <lineage>
        <taxon>Bacteria</taxon>
        <taxon>Bacillati</taxon>
        <taxon>Actinomycetota</taxon>
        <taxon>Actinomycetes</taxon>
        <taxon>Micrococcales</taxon>
        <taxon>Microbacteriaceae</taxon>
        <taxon>Agromyces</taxon>
    </lineage>
</organism>
<dbReference type="AlphaFoldDB" id="A0A4Q2L833"/>
<feature type="transmembrane region" description="Helical" evidence="1">
    <location>
        <begin position="173"/>
        <end position="196"/>
    </location>
</feature>
<keyword evidence="1" id="KW-1133">Transmembrane helix</keyword>
<proteinExistence type="predicted"/>
<feature type="transmembrane region" description="Helical" evidence="1">
    <location>
        <begin position="138"/>
        <end position="161"/>
    </location>
</feature>
<keyword evidence="1" id="KW-0812">Transmembrane</keyword>
<gene>
    <name evidence="2" type="ORF">ESP51_02325</name>
</gene>
<sequence>MSTTPGAARAARANRPSGFDGTAAVTRSLLGWGVVVGPFYLIVSLVQVPFTPGFDLAQHPLSLLMLGGAGWIQMTNLILSGLMVIAAAIGFLRAPDRARVTGWLVAVYGVCLVGSGIFPPDPMAGFPVGSEMATALGVSGLLHFAFGAVGFVTLAIAAIAYGSRSARLGERGWAIGCRVAGAVIILGFFGGAALSAGPAGVASLWLTVLVGWAWLAAASVHTYRAVPHPDAAGRVTTADGGPAV</sequence>
<name>A0A4Q2L833_9MICO</name>
<keyword evidence="1" id="KW-0472">Membrane</keyword>
<evidence type="ECO:0000313" key="2">
    <source>
        <dbReference type="EMBL" id="RXZ72662.1"/>
    </source>
</evidence>
<feature type="transmembrane region" description="Helical" evidence="1">
    <location>
        <begin position="100"/>
        <end position="118"/>
    </location>
</feature>
<dbReference type="InterPro" id="IPR009339">
    <property type="entry name" value="DUF998"/>
</dbReference>
<evidence type="ECO:0000256" key="1">
    <source>
        <dbReference type="SAM" id="Phobius"/>
    </source>
</evidence>
<feature type="transmembrane region" description="Helical" evidence="1">
    <location>
        <begin position="70"/>
        <end position="93"/>
    </location>
</feature>
<comment type="caution">
    <text evidence="2">The sequence shown here is derived from an EMBL/GenBank/DDBJ whole genome shotgun (WGS) entry which is preliminary data.</text>
</comment>